<dbReference type="SUPFAM" id="SSF53756">
    <property type="entry name" value="UDP-Glycosyltransferase/glycogen phosphorylase"/>
    <property type="match status" value="1"/>
</dbReference>
<reference evidence="13 14" key="1">
    <citation type="journal article" date="2015" name="Appl. Environ. Microbiol.">
        <title>Aerobic and Anaerobic Thiosulfate Oxidation by a Cold-Adapted, Subglacial Chemoautotroph.</title>
        <authorList>
            <person name="Harrold Z.R."/>
            <person name="Skidmore M.L."/>
            <person name="Hamilton T.L."/>
            <person name="Desch L."/>
            <person name="Amada K."/>
            <person name="van Gelder W."/>
            <person name="Glover K."/>
            <person name="Roden E.E."/>
            <person name="Boyd E.S."/>
        </authorList>
    </citation>
    <scope>NUCLEOTIDE SEQUENCE [LARGE SCALE GENOMIC DNA]</scope>
    <source>
        <strain evidence="13 14">RG</strain>
    </source>
</reference>
<dbReference type="AlphaFoldDB" id="A0A125BCQ6"/>
<organism evidence="13 14">
    <name type="scientific">Thiobacillus denitrificans</name>
    <dbReference type="NCBI Taxonomy" id="36861"/>
    <lineage>
        <taxon>Bacteria</taxon>
        <taxon>Pseudomonadati</taxon>
        <taxon>Pseudomonadota</taxon>
        <taxon>Betaproteobacteria</taxon>
        <taxon>Nitrosomonadales</taxon>
        <taxon>Thiobacillaceae</taxon>
        <taxon>Thiobacillus</taxon>
    </lineage>
</organism>
<dbReference type="InterPro" id="IPR004276">
    <property type="entry name" value="GlycoTrans_28_N"/>
</dbReference>
<dbReference type="GO" id="GO:0051301">
    <property type="term" value="P:cell division"/>
    <property type="evidence" value="ECO:0007669"/>
    <property type="project" value="UniProtKB-KW"/>
</dbReference>
<sequence>MTANRTLMVMAGGTGGHVYPALAVADALRARGWDVFWLGTKNGLEARVVPAAGIEMVWMSMGGVRGKGLLKKLLLPAMLLIAFWQSLRAIMQRRPDVVLGMGGYTAFPGGMMASLLNKPLVIHEQNSVGGLTNRVLACLADRVLTAFPQAFRGEKDKPIPCRRVATEWVGNPVRSDIVALANEQRADIAALPADARAARTGPLRLLVVGGSLGAQALNERVPQALALLPADRRPQVVHQSGRLHLDALRANYAAAGVAAEVRDYIEDMAAAWRDCDFAICRAGAMTVAELACAGVPAVLVPFPHAVDDHQTGNAEFLADAGAAWLIQQKDLSAEKLAALIGGLNRATLAAMSDKAMKLARPDATQQVADICEALAK</sequence>
<keyword evidence="2 10" id="KW-0132">Cell division</keyword>
<accession>A0A125BCQ6</accession>
<evidence type="ECO:0000256" key="2">
    <source>
        <dbReference type="ARBA" id="ARBA00022618"/>
    </source>
</evidence>
<feature type="binding site" evidence="10">
    <location>
        <position position="126"/>
    </location>
    <ligand>
        <name>UDP-N-acetyl-alpha-D-glucosamine</name>
        <dbReference type="ChEBI" id="CHEBI:57705"/>
    </ligand>
</feature>
<dbReference type="NCBIfam" id="TIGR01133">
    <property type="entry name" value="murG"/>
    <property type="match status" value="1"/>
</dbReference>
<comment type="catalytic activity">
    <reaction evidence="10">
        <text>di-trans,octa-cis-undecaprenyl diphospho-N-acetyl-alpha-D-muramoyl-L-alanyl-D-glutamyl-meso-2,6-diaminopimeloyl-D-alanyl-D-alanine + UDP-N-acetyl-alpha-D-glucosamine = di-trans,octa-cis-undecaprenyl diphospho-[N-acetyl-alpha-D-glucosaminyl-(1-&gt;4)]-N-acetyl-alpha-D-muramoyl-L-alanyl-D-glutamyl-meso-2,6-diaminopimeloyl-D-alanyl-D-alanine + UDP + H(+)</text>
        <dbReference type="Rhea" id="RHEA:31227"/>
        <dbReference type="ChEBI" id="CHEBI:15378"/>
        <dbReference type="ChEBI" id="CHEBI:57705"/>
        <dbReference type="ChEBI" id="CHEBI:58223"/>
        <dbReference type="ChEBI" id="CHEBI:61387"/>
        <dbReference type="ChEBI" id="CHEBI:61388"/>
        <dbReference type="EC" id="2.4.1.227"/>
    </reaction>
</comment>
<dbReference type="Pfam" id="PF03033">
    <property type="entry name" value="Glyco_transf_28"/>
    <property type="match status" value="1"/>
</dbReference>
<dbReference type="RefSeq" id="WP_059754612.1">
    <property type="nucleotide sequence ID" value="NZ_LDUG01000020.1"/>
</dbReference>
<comment type="subcellular location">
    <subcellularLocation>
        <location evidence="10">Cell membrane</location>
        <topology evidence="10">Peripheral membrane protein</topology>
        <orientation evidence="10">Cytoplasmic side</orientation>
    </subcellularLocation>
</comment>
<keyword evidence="1 10" id="KW-1003">Cell membrane</keyword>
<feature type="binding site" evidence="10">
    <location>
        <position position="310"/>
    </location>
    <ligand>
        <name>UDP-N-acetyl-alpha-D-glucosamine</name>
        <dbReference type="ChEBI" id="CHEBI:57705"/>
    </ligand>
</feature>
<comment type="similarity">
    <text evidence="10">Belongs to the glycosyltransferase 28 family. MurG subfamily.</text>
</comment>
<feature type="binding site" evidence="10">
    <location>
        <begin position="14"/>
        <end position="16"/>
    </location>
    <ligand>
        <name>UDP-N-acetyl-alpha-D-glucosamine</name>
        <dbReference type="ChEBI" id="CHEBI:57705"/>
    </ligand>
</feature>
<dbReference type="GO" id="GO:0008360">
    <property type="term" value="P:regulation of cell shape"/>
    <property type="evidence" value="ECO:0007669"/>
    <property type="project" value="UniProtKB-KW"/>
</dbReference>
<dbReference type="GO" id="GO:0005886">
    <property type="term" value="C:plasma membrane"/>
    <property type="evidence" value="ECO:0007669"/>
    <property type="project" value="UniProtKB-SubCell"/>
</dbReference>
<dbReference type="GO" id="GO:0009252">
    <property type="term" value="P:peptidoglycan biosynthetic process"/>
    <property type="evidence" value="ECO:0007669"/>
    <property type="project" value="UniProtKB-UniRule"/>
</dbReference>
<dbReference type="PATRIC" id="fig|36861.3.peg.1275"/>
<dbReference type="OrthoDB" id="9808936at2"/>
<evidence type="ECO:0000313" key="13">
    <source>
        <dbReference type="EMBL" id="KVW96242.1"/>
    </source>
</evidence>
<dbReference type="GO" id="GO:0005975">
    <property type="term" value="P:carbohydrate metabolic process"/>
    <property type="evidence" value="ECO:0007669"/>
    <property type="project" value="InterPro"/>
</dbReference>
<dbReference type="InterPro" id="IPR007235">
    <property type="entry name" value="Glyco_trans_28_C"/>
</dbReference>
<feature type="binding site" evidence="10">
    <location>
        <position position="265"/>
    </location>
    <ligand>
        <name>UDP-N-acetyl-alpha-D-glucosamine</name>
        <dbReference type="ChEBI" id="CHEBI:57705"/>
    </ligand>
</feature>
<keyword evidence="5 10" id="KW-0133">Cell shape</keyword>
<dbReference type="UniPathway" id="UPA00219"/>
<dbReference type="PANTHER" id="PTHR21015:SF22">
    <property type="entry name" value="GLYCOSYLTRANSFERASE"/>
    <property type="match status" value="1"/>
</dbReference>
<comment type="function">
    <text evidence="10">Cell wall formation. Catalyzes the transfer of a GlcNAc subunit on undecaprenyl-pyrophosphoryl-MurNAc-pentapeptide (lipid intermediate I) to form undecaprenyl-pyrophosphoryl-MurNAc-(pentapeptide)GlcNAc (lipid intermediate II).</text>
</comment>
<dbReference type="Proteomes" id="UP000064243">
    <property type="component" value="Unassembled WGS sequence"/>
</dbReference>
<evidence type="ECO:0000256" key="3">
    <source>
        <dbReference type="ARBA" id="ARBA00022676"/>
    </source>
</evidence>
<evidence type="ECO:0000256" key="7">
    <source>
        <dbReference type="ARBA" id="ARBA00023136"/>
    </source>
</evidence>
<keyword evidence="14" id="KW-1185">Reference proteome</keyword>
<keyword evidence="6 10" id="KW-0573">Peptidoglycan synthesis</keyword>
<proteinExistence type="inferred from homology"/>
<keyword evidence="9 10" id="KW-0961">Cell wall biogenesis/degradation</keyword>
<feature type="domain" description="Glycosyl transferase family 28 C-terminal" evidence="12">
    <location>
        <begin position="205"/>
        <end position="366"/>
    </location>
</feature>
<evidence type="ECO:0000259" key="12">
    <source>
        <dbReference type="Pfam" id="PF04101"/>
    </source>
</evidence>
<dbReference type="Pfam" id="PF04101">
    <property type="entry name" value="Glyco_tran_28_C"/>
    <property type="match status" value="1"/>
</dbReference>
<evidence type="ECO:0000256" key="10">
    <source>
        <dbReference type="HAMAP-Rule" id="MF_00033"/>
    </source>
</evidence>
<keyword evidence="4 10" id="KW-0808">Transferase</keyword>
<comment type="pathway">
    <text evidence="10">Cell wall biogenesis; peptidoglycan biosynthesis.</text>
</comment>
<feature type="binding site" evidence="10">
    <location>
        <position position="211"/>
    </location>
    <ligand>
        <name>UDP-N-acetyl-alpha-D-glucosamine</name>
        <dbReference type="ChEBI" id="CHEBI:57705"/>
    </ligand>
</feature>
<dbReference type="Gene3D" id="3.40.50.2000">
    <property type="entry name" value="Glycogen Phosphorylase B"/>
    <property type="match status" value="2"/>
</dbReference>
<comment type="caution">
    <text evidence="10">Lacks conserved residue(s) required for the propagation of feature annotation.</text>
</comment>
<evidence type="ECO:0000256" key="9">
    <source>
        <dbReference type="ARBA" id="ARBA00023316"/>
    </source>
</evidence>
<dbReference type="HAMAP" id="MF_00033">
    <property type="entry name" value="MurG"/>
    <property type="match status" value="1"/>
</dbReference>
<dbReference type="CDD" id="cd03785">
    <property type="entry name" value="GT28_MurG"/>
    <property type="match status" value="1"/>
</dbReference>
<evidence type="ECO:0000256" key="8">
    <source>
        <dbReference type="ARBA" id="ARBA00023306"/>
    </source>
</evidence>
<dbReference type="InterPro" id="IPR006009">
    <property type="entry name" value="GlcNAc_MurG"/>
</dbReference>
<evidence type="ECO:0000259" key="11">
    <source>
        <dbReference type="Pfam" id="PF03033"/>
    </source>
</evidence>
<comment type="caution">
    <text evidence="13">The sequence shown here is derived from an EMBL/GenBank/DDBJ whole genome shotgun (WGS) entry which is preliminary data.</text>
</comment>
<dbReference type="PANTHER" id="PTHR21015">
    <property type="entry name" value="UDP-N-ACETYLGLUCOSAMINE--N-ACETYLMURAMYL-(PENTAPEPTIDE) PYROPHOSPHORYL-UNDECAPRENOL N-ACETYLGLUCOSAMINE TRANSFERASE 1"/>
    <property type="match status" value="1"/>
</dbReference>
<name>A0A125BCQ6_THIDE</name>
<feature type="binding site" evidence="10">
    <location>
        <position position="174"/>
    </location>
    <ligand>
        <name>UDP-N-acetyl-alpha-D-glucosamine</name>
        <dbReference type="ChEBI" id="CHEBI:57705"/>
    </ligand>
</feature>
<dbReference type="EC" id="2.4.1.227" evidence="10"/>
<evidence type="ECO:0000313" key="14">
    <source>
        <dbReference type="Proteomes" id="UP000064243"/>
    </source>
</evidence>
<protein>
    <recommendedName>
        <fullName evidence="10">UDP-N-acetylglucosamine--N-acetylmuramyl-(pentapeptide) pyrophosphoryl-undecaprenol N-acetylglucosamine transferase</fullName>
        <ecNumber evidence="10">2.4.1.227</ecNumber>
    </recommendedName>
    <alternativeName>
        <fullName evidence="10">Undecaprenyl-PP-MurNAc-pentapeptide-UDPGlcNAc GlcNAc transferase</fullName>
    </alternativeName>
</protein>
<gene>
    <name evidence="10" type="primary">murG</name>
    <name evidence="13" type="ORF">ABW22_08125</name>
</gene>
<evidence type="ECO:0000256" key="5">
    <source>
        <dbReference type="ARBA" id="ARBA00022960"/>
    </source>
</evidence>
<dbReference type="GO" id="GO:0050511">
    <property type="term" value="F:undecaprenyldiphospho-muramoylpentapeptide beta-N-acetylglucosaminyltransferase activity"/>
    <property type="evidence" value="ECO:0007669"/>
    <property type="project" value="UniProtKB-UniRule"/>
</dbReference>
<evidence type="ECO:0000256" key="4">
    <source>
        <dbReference type="ARBA" id="ARBA00022679"/>
    </source>
</evidence>
<dbReference type="EMBL" id="LDUG01000020">
    <property type="protein sequence ID" value="KVW96242.1"/>
    <property type="molecule type" value="Genomic_DNA"/>
</dbReference>
<dbReference type="GO" id="GO:0071555">
    <property type="term" value="P:cell wall organization"/>
    <property type="evidence" value="ECO:0007669"/>
    <property type="project" value="UniProtKB-KW"/>
</dbReference>
<dbReference type="GO" id="GO:0051991">
    <property type="term" value="F:UDP-N-acetyl-D-glucosamine:N-acetylmuramoyl-L-alanyl-D-glutamyl-meso-2,6-diaminopimelyl-D-alanyl-D-alanine-diphosphoundecaprenol 4-beta-N-acetylglucosaminlytransferase activity"/>
    <property type="evidence" value="ECO:0007669"/>
    <property type="project" value="RHEA"/>
</dbReference>
<keyword evidence="8 10" id="KW-0131">Cell cycle</keyword>
<keyword evidence="7 10" id="KW-0472">Membrane</keyword>
<evidence type="ECO:0000256" key="6">
    <source>
        <dbReference type="ARBA" id="ARBA00022984"/>
    </source>
</evidence>
<evidence type="ECO:0000256" key="1">
    <source>
        <dbReference type="ARBA" id="ARBA00022475"/>
    </source>
</evidence>
<dbReference type="STRING" id="1123392.GCA_000376425_00641"/>
<keyword evidence="3 10" id="KW-0328">Glycosyltransferase</keyword>
<feature type="domain" description="Glycosyltransferase family 28 N-terminal" evidence="11">
    <location>
        <begin position="8"/>
        <end position="144"/>
    </location>
</feature>